<comment type="catalytic activity">
    <reaction evidence="11">
        <text>2-phenylacetate + ATP + CoA = phenylacetyl-CoA + AMP + diphosphate</text>
        <dbReference type="Rhea" id="RHEA:20956"/>
        <dbReference type="ChEBI" id="CHEBI:18401"/>
        <dbReference type="ChEBI" id="CHEBI:30616"/>
        <dbReference type="ChEBI" id="CHEBI:33019"/>
        <dbReference type="ChEBI" id="CHEBI:57287"/>
        <dbReference type="ChEBI" id="CHEBI:57390"/>
        <dbReference type="ChEBI" id="CHEBI:456215"/>
        <dbReference type="EC" id="6.2.1.30"/>
    </reaction>
</comment>
<feature type="domain" description="AMP-dependent ligase C-terminal" evidence="13">
    <location>
        <begin position="338"/>
        <end position="435"/>
    </location>
</feature>
<accession>A0A6N2VHL4</accession>
<organism evidence="14">
    <name type="scientific">[Clostridium] nexile</name>
    <dbReference type="NCBI Taxonomy" id="29361"/>
    <lineage>
        <taxon>Bacteria</taxon>
        <taxon>Bacillati</taxon>
        <taxon>Bacillota</taxon>
        <taxon>Clostridia</taxon>
        <taxon>Lachnospirales</taxon>
        <taxon>Lachnospiraceae</taxon>
        <taxon>Tyzzerella</taxon>
    </lineage>
</organism>
<dbReference type="InterPro" id="IPR042099">
    <property type="entry name" value="ANL_N_sf"/>
</dbReference>
<dbReference type="Gene3D" id="3.30.300.30">
    <property type="match status" value="1"/>
</dbReference>
<dbReference type="Gene3D" id="3.40.50.12780">
    <property type="entry name" value="N-terminal domain of ligase-like"/>
    <property type="match status" value="1"/>
</dbReference>
<evidence type="ECO:0000313" key="14">
    <source>
        <dbReference type="EMBL" id="VYT28973.1"/>
    </source>
</evidence>
<protein>
    <recommendedName>
        <fullName evidence="9 11">Phenylacetate-coenzyme A ligase</fullName>
        <ecNumber evidence="8 11">6.2.1.30</ecNumber>
    </recommendedName>
    <alternativeName>
        <fullName evidence="10 11">Phenylacetyl-CoA ligase</fullName>
    </alternativeName>
</protein>
<evidence type="ECO:0000256" key="2">
    <source>
        <dbReference type="ARBA" id="ARBA00022450"/>
    </source>
</evidence>
<dbReference type="InterPro" id="IPR028154">
    <property type="entry name" value="AMP-dep_Lig_C"/>
</dbReference>
<evidence type="ECO:0000259" key="12">
    <source>
        <dbReference type="Pfam" id="PF00501"/>
    </source>
</evidence>
<dbReference type="FunFam" id="3.40.50.12780:FF:000016">
    <property type="entry name" value="Phenylacetate-coenzyme A ligase"/>
    <property type="match status" value="1"/>
</dbReference>
<reference evidence="14" key="1">
    <citation type="submission" date="2019-11" db="EMBL/GenBank/DDBJ databases">
        <authorList>
            <person name="Feng L."/>
        </authorList>
    </citation>
    <scope>NUCLEOTIDE SEQUENCE</scope>
    <source>
        <strain evidence="14">CnexileLFYP112</strain>
    </source>
</reference>
<proteinExistence type="inferred from homology"/>
<dbReference type="EMBL" id="CACRTG010000028">
    <property type="protein sequence ID" value="VYT28973.1"/>
    <property type="molecule type" value="Genomic_DNA"/>
</dbReference>
<dbReference type="CDD" id="cd05913">
    <property type="entry name" value="PaaK"/>
    <property type="match status" value="1"/>
</dbReference>
<dbReference type="UniPathway" id="UPA00930"/>
<dbReference type="InterPro" id="IPR051414">
    <property type="entry name" value="Adenylate-forming_Reductase"/>
</dbReference>
<dbReference type="InterPro" id="IPR000873">
    <property type="entry name" value="AMP-dep_synth/lig_dom"/>
</dbReference>
<evidence type="ECO:0000256" key="7">
    <source>
        <dbReference type="ARBA" id="ARBA00061566"/>
    </source>
</evidence>
<evidence type="ECO:0000256" key="4">
    <source>
        <dbReference type="ARBA" id="ARBA00022598"/>
    </source>
</evidence>
<comment type="similarity">
    <text evidence="7 11">Belongs to the phenylacetyl-CoA ligase family.</text>
</comment>
<evidence type="ECO:0000256" key="3">
    <source>
        <dbReference type="ARBA" id="ARBA00022553"/>
    </source>
</evidence>
<dbReference type="EC" id="6.2.1.30" evidence="8 11"/>
<dbReference type="GO" id="GO:0000166">
    <property type="term" value="F:nucleotide binding"/>
    <property type="evidence" value="ECO:0007669"/>
    <property type="project" value="UniProtKB-KW"/>
</dbReference>
<keyword evidence="3" id="KW-0597">Phosphoprotein</keyword>
<dbReference type="GO" id="GO:0047475">
    <property type="term" value="F:phenylacetate-CoA ligase activity"/>
    <property type="evidence" value="ECO:0007669"/>
    <property type="project" value="UniProtKB-EC"/>
</dbReference>
<evidence type="ECO:0000256" key="11">
    <source>
        <dbReference type="PIRNR" id="PIRNR006444"/>
    </source>
</evidence>
<keyword evidence="5 11" id="KW-0547">Nucleotide-binding</keyword>
<dbReference type="GO" id="GO:0010124">
    <property type="term" value="P:phenylacetate catabolic process"/>
    <property type="evidence" value="ECO:0007669"/>
    <property type="project" value="UniProtKB-UniRule"/>
</dbReference>
<dbReference type="AlphaFoldDB" id="A0A6N2VHL4"/>
<dbReference type="Pfam" id="PF14535">
    <property type="entry name" value="AMP-binding_C_2"/>
    <property type="match status" value="1"/>
</dbReference>
<evidence type="ECO:0000259" key="13">
    <source>
        <dbReference type="Pfam" id="PF14535"/>
    </source>
</evidence>
<comment type="pathway">
    <text evidence="6 11">Aromatic compound metabolism; phenylacetate degradation.</text>
</comment>
<dbReference type="Pfam" id="PF00501">
    <property type="entry name" value="AMP-binding"/>
    <property type="match status" value="1"/>
</dbReference>
<dbReference type="PANTHER" id="PTHR43439:SF2">
    <property type="entry name" value="ENZYME, PUTATIVE (JCVI)-RELATED"/>
    <property type="match status" value="1"/>
</dbReference>
<name>A0A6N2VHL4_9FIRM</name>
<evidence type="ECO:0000256" key="10">
    <source>
        <dbReference type="ARBA" id="ARBA00075111"/>
    </source>
</evidence>
<keyword evidence="2" id="KW-0596">Phosphopantetheine</keyword>
<feature type="domain" description="AMP-dependent synthetase/ligase" evidence="12">
    <location>
        <begin position="83"/>
        <end position="288"/>
    </location>
</feature>
<dbReference type="PIRSF" id="PIRSF006444">
    <property type="entry name" value="PaaK"/>
    <property type="match status" value="1"/>
</dbReference>
<comment type="function">
    <text evidence="11">Catalyzes the activation of phenylacetic acid (PA) to phenylacetyl-CoA (PA-CoA).</text>
</comment>
<comment type="subunit">
    <text evidence="1">Monomer.</text>
</comment>
<dbReference type="SUPFAM" id="SSF56801">
    <property type="entry name" value="Acetyl-CoA synthetase-like"/>
    <property type="match status" value="1"/>
</dbReference>
<gene>
    <name evidence="14" type="ORF">CNLFYP112_02679</name>
</gene>
<dbReference type="InterPro" id="IPR011880">
    <property type="entry name" value="PA_CoA_ligase"/>
</dbReference>
<evidence type="ECO:0000256" key="9">
    <source>
        <dbReference type="ARBA" id="ARBA00068695"/>
    </source>
</evidence>
<dbReference type="PANTHER" id="PTHR43439">
    <property type="entry name" value="PHENYLACETATE-COENZYME A LIGASE"/>
    <property type="match status" value="1"/>
</dbReference>
<evidence type="ECO:0000256" key="6">
    <source>
        <dbReference type="ARBA" id="ARBA00060591"/>
    </source>
</evidence>
<sequence length="438" mass="48601">MEWKERIRDPKVECMSRDEMTALQSERLVKLVERVYKNVPFYHEKMKALGVEPGDIKGVEDIDKLPFTTKEDLRENYPFGLLAVPKSQVARVQGTSGTTGKLTLASYTQNDVDLWGECVARCLTMAGLTEEDIIHVCYGYGLFTGGMGLDFGARKLGAMAIPMSAGNTKRQMMCMEDFGATAIACTPSYALHLAESLQEAGLVEKLKLKAGILGAEPWTVEMRQKIENILGINCFDIYGLCEIMGPGVAFECIHHNGLHIFEDHFYPEILDPATGKACADGETGELIFTTLTKEAMPLLRYRTKDLTSIDHSTCACGRTLPRISKFKGRTDDMKVIRGVNVFPTQVETALLSMGGDVAPHYLMIVDRENNMDTLTVMVEVDERFFSDEIRALDGLKNKIGAVLKQALGVAVKVKLVEPKTIERSEGKAKRVIDKRNLS</sequence>
<evidence type="ECO:0000256" key="5">
    <source>
        <dbReference type="ARBA" id="ARBA00022741"/>
    </source>
</evidence>
<evidence type="ECO:0000256" key="8">
    <source>
        <dbReference type="ARBA" id="ARBA00066629"/>
    </source>
</evidence>
<dbReference type="InterPro" id="IPR045851">
    <property type="entry name" value="AMP-bd_C_sf"/>
</dbReference>
<evidence type="ECO:0000256" key="1">
    <source>
        <dbReference type="ARBA" id="ARBA00011245"/>
    </source>
</evidence>
<keyword evidence="4 11" id="KW-0436">Ligase</keyword>